<dbReference type="RefSeq" id="WP_137239370.1">
    <property type="nucleotide sequence ID" value="NZ_CP042597.1"/>
</dbReference>
<gene>
    <name evidence="2" type="ORF">F6X95_13680</name>
</gene>
<dbReference type="Proteomes" id="UP000326078">
    <property type="component" value="Unassembled WGS sequence"/>
</dbReference>
<evidence type="ECO:0000313" key="3">
    <source>
        <dbReference type="Proteomes" id="UP000326078"/>
    </source>
</evidence>
<dbReference type="EMBL" id="VYUT01000031">
    <property type="protein sequence ID" value="KAA9203364.1"/>
    <property type="molecule type" value="Genomic_DNA"/>
</dbReference>
<evidence type="ECO:0000313" key="2">
    <source>
        <dbReference type="EMBL" id="KAA9203364.1"/>
    </source>
</evidence>
<evidence type="ECO:0000256" key="1">
    <source>
        <dbReference type="SAM" id="MobiDB-lite"/>
    </source>
</evidence>
<organism evidence="2 3">
    <name type="scientific">Enterococcus durans</name>
    <dbReference type="NCBI Taxonomy" id="53345"/>
    <lineage>
        <taxon>Bacteria</taxon>
        <taxon>Bacillati</taxon>
        <taxon>Bacillota</taxon>
        <taxon>Bacilli</taxon>
        <taxon>Lactobacillales</taxon>
        <taxon>Enterococcaceae</taxon>
        <taxon>Enterococcus</taxon>
    </lineage>
</organism>
<accession>A0A5N0YMK3</accession>
<protein>
    <submittedName>
        <fullName evidence="2">Uncharacterized protein</fullName>
    </submittedName>
</protein>
<comment type="caution">
    <text evidence="2">The sequence shown here is derived from an EMBL/GenBank/DDBJ whole genome shotgun (WGS) entry which is preliminary data.</text>
</comment>
<sequence length="103" mass="11709">MTLQARVELLKKEIATLERRIINLMLPSNRSITVNGKVLTLPVDQKKMVQLEQKKQQLMAELAGMQQRQPLAIVIKQATTKSNQAQTTRTTQLQKNISTNKAR</sequence>
<name>A0A5N0YMK3_9ENTE</name>
<reference evidence="2 3" key="1">
    <citation type="submission" date="2019-09" db="EMBL/GenBank/DDBJ databases">
        <title>Vancomyinc resistant enterococci isolated from farm animals in Switzerland.</title>
        <authorList>
            <person name="Stevens M.J.A."/>
            <person name="Stephan R."/>
            <person name="Morach M."/>
            <person name="Nuesch-Inderbinen M."/>
        </authorList>
    </citation>
    <scope>NUCLEOTIDE SEQUENCE [LARGE SCALE GENOMIC DNA]</scope>
    <source>
        <strain evidence="2 3">GH27</strain>
    </source>
</reference>
<feature type="region of interest" description="Disordered" evidence="1">
    <location>
        <begin position="79"/>
        <end position="103"/>
    </location>
</feature>
<proteinExistence type="predicted"/>
<dbReference type="AlphaFoldDB" id="A0A5N0YMK3"/>